<dbReference type="Gene3D" id="2.40.50.140">
    <property type="entry name" value="Nucleic acid-binding proteins"/>
    <property type="match status" value="3"/>
</dbReference>
<feature type="domain" description="Replication factor A C-terminal" evidence="2">
    <location>
        <begin position="263"/>
        <end position="345"/>
    </location>
</feature>
<dbReference type="InterPro" id="IPR013955">
    <property type="entry name" value="Rep_factor-A_C"/>
</dbReference>
<keyword evidence="1" id="KW-0472">Membrane</keyword>
<organism evidence="3">
    <name type="scientific">Brassica napus</name>
    <name type="common">Rape</name>
    <dbReference type="NCBI Taxonomy" id="3708"/>
    <lineage>
        <taxon>Eukaryota</taxon>
        <taxon>Viridiplantae</taxon>
        <taxon>Streptophyta</taxon>
        <taxon>Embryophyta</taxon>
        <taxon>Tracheophyta</taxon>
        <taxon>Spermatophyta</taxon>
        <taxon>Magnoliopsida</taxon>
        <taxon>eudicotyledons</taxon>
        <taxon>Gunneridae</taxon>
        <taxon>Pentapetalae</taxon>
        <taxon>rosids</taxon>
        <taxon>malvids</taxon>
        <taxon>Brassicales</taxon>
        <taxon>Brassicaceae</taxon>
        <taxon>Brassiceae</taxon>
        <taxon>Brassica</taxon>
    </lineage>
</organism>
<dbReference type="InterPro" id="IPR012340">
    <property type="entry name" value="NA-bd_OB-fold"/>
</dbReference>
<dbReference type="PANTHER" id="PTHR47165">
    <property type="entry name" value="OS03G0429900 PROTEIN"/>
    <property type="match status" value="1"/>
</dbReference>
<evidence type="ECO:0000256" key="1">
    <source>
        <dbReference type="SAM" id="Phobius"/>
    </source>
</evidence>
<dbReference type="CDD" id="cd04480">
    <property type="entry name" value="RPA1_DBD_A_like"/>
    <property type="match status" value="1"/>
</dbReference>
<feature type="transmembrane region" description="Helical" evidence="1">
    <location>
        <begin position="349"/>
        <end position="374"/>
    </location>
</feature>
<protein>
    <submittedName>
        <fullName evidence="3">(rape) hypothetical protein</fullName>
    </submittedName>
</protein>
<dbReference type="PANTHER" id="PTHR47165:SF4">
    <property type="entry name" value="OS03G0429900 PROTEIN"/>
    <property type="match status" value="1"/>
</dbReference>
<evidence type="ECO:0000313" key="3">
    <source>
        <dbReference type="EMBL" id="CAF2106828.1"/>
    </source>
</evidence>
<accession>A0A816UWZ2</accession>
<keyword evidence="1" id="KW-1133">Transmembrane helix</keyword>
<keyword evidence="1" id="KW-0812">Transmembrane</keyword>
<name>A0A816UWZ2_BRANA</name>
<sequence length="445" mass="48443">MANALVFLSDLHPGRSSSTVQVRLLRLWESWSVRRGGDYIGVNMLLLDSQATMMPANVSLNRLATHQPNLKAGSVYSLTNFDVTCCDRDCRLSDSSLLIRLSDSTSFNESTEPAVPIPQEPYLEITGVKNTVTDPPQDKNRVMATIKMENDASVTISLFDAQAVKIHNQLKKMGGDPKVVVITSVNPRVVGGRLYLNATSGTHIYFHNETDAGEIFLNSRLVAQDTGLAPVAPLLKTYAKVETLSIAELNDFVITAPSQDIDFICSGKVTGIKMDNGWCYVSCSKCCRKLQRSVSSFTCVPCNDTNAIAVIRYRVEMSIADETGEGLFVGFDGVMAKLHNMRAYEAVHLVVYDLLLCSIFLYCLFIHSIVSLFIQGGDGVNPEETDAPPFVKDIARGEDLQVPGGGDDDNADDNHPAVLVRGKVDVCGGCKPEGPSAKVKKARKA</sequence>
<dbReference type="EMBL" id="HG994372">
    <property type="protein sequence ID" value="CAF2106828.1"/>
    <property type="molecule type" value="Genomic_DNA"/>
</dbReference>
<proteinExistence type="predicted"/>
<dbReference type="Proteomes" id="UP001295469">
    <property type="component" value="Chromosome C08"/>
</dbReference>
<gene>
    <name evidence="3" type="ORF">DARMORV10_C08P08080.1</name>
</gene>
<dbReference type="Pfam" id="PF08646">
    <property type="entry name" value="Rep_fac-A_C"/>
    <property type="match status" value="1"/>
</dbReference>
<evidence type="ECO:0000259" key="2">
    <source>
        <dbReference type="Pfam" id="PF08646"/>
    </source>
</evidence>
<dbReference type="SUPFAM" id="SSF50249">
    <property type="entry name" value="Nucleic acid-binding proteins"/>
    <property type="match status" value="2"/>
</dbReference>
<dbReference type="AlphaFoldDB" id="A0A816UWZ2"/>
<reference evidence="3" key="1">
    <citation type="submission" date="2021-01" db="EMBL/GenBank/DDBJ databases">
        <authorList>
            <consortium name="Genoscope - CEA"/>
            <person name="William W."/>
        </authorList>
    </citation>
    <scope>NUCLEOTIDE SEQUENCE</scope>
</reference>